<dbReference type="Ensembl" id="ENSPPYT00000042450.1">
    <property type="protein sequence ID" value="ENSPPYP00000037676.1"/>
    <property type="gene ID" value="ENSPPYG00000033776.1"/>
</dbReference>
<proteinExistence type="predicted"/>
<feature type="region of interest" description="Disordered" evidence="1">
    <location>
        <begin position="20"/>
        <end position="56"/>
    </location>
</feature>
<feature type="signal peptide" evidence="2">
    <location>
        <begin position="1"/>
        <end position="19"/>
    </location>
</feature>
<accession>A0A8I5TLQ2</accession>
<evidence type="ECO:0000313" key="4">
    <source>
        <dbReference type="Proteomes" id="UP000001595"/>
    </source>
</evidence>
<reference evidence="3" key="1">
    <citation type="submission" date="2025-08" db="UniProtKB">
        <authorList>
            <consortium name="Ensembl"/>
        </authorList>
    </citation>
    <scope>IDENTIFICATION</scope>
</reference>
<keyword evidence="2" id="KW-0732">Signal</keyword>
<evidence type="ECO:0000256" key="1">
    <source>
        <dbReference type="SAM" id="MobiDB-lite"/>
    </source>
</evidence>
<protein>
    <submittedName>
        <fullName evidence="3">Uncharacterized protein</fullName>
    </submittedName>
</protein>
<name>A0A8I5TLQ2_PONAB</name>
<dbReference type="Pfam" id="PF17699">
    <property type="entry name" value="DUF5545"/>
    <property type="match status" value="1"/>
</dbReference>
<dbReference type="Proteomes" id="UP000001595">
    <property type="component" value="Unplaced"/>
</dbReference>
<dbReference type="AlphaFoldDB" id="A0A8I5TLQ2"/>
<sequence>MQTGSLVARLITLTPLGASLPLRGLQQPGSGPPCPVWASRPQEHSPEPRRARRPPTLRAQAALLRPSTAPAGPSGSLFHSDDVLYFVAAGSSSPRSVQRRAKLSGAPILLPDLEGTKLSNFQESSPLPHKHERKDKRSTPEEKGRSAPEKIIQSLKFAQI</sequence>
<feature type="region of interest" description="Disordered" evidence="1">
    <location>
        <begin position="107"/>
        <end position="160"/>
    </location>
</feature>
<keyword evidence="4" id="KW-1185">Reference proteome</keyword>
<dbReference type="InterPro" id="IPR041422">
    <property type="entry name" value="DUF5545"/>
</dbReference>
<feature type="compositionally biased region" description="Basic and acidic residues" evidence="1">
    <location>
        <begin position="135"/>
        <end position="148"/>
    </location>
</feature>
<reference evidence="3" key="2">
    <citation type="submission" date="2025-09" db="UniProtKB">
        <authorList>
            <consortium name="Ensembl"/>
        </authorList>
    </citation>
    <scope>IDENTIFICATION</scope>
</reference>
<evidence type="ECO:0000256" key="2">
    <source>
        <dbReference type="SAM" id="SignalP"/>
    </source>
</evidence>
<feature type="chain" id="PRO_5035295635" evidence="2">
    <location>
        <begin position="20"/>
        <end position="160"/>
    </location>
</feature>
<organism evidence="3 4">
    <name type="scientific">Pongo abelii</name>
    <name type="common">Sumatran orangutan</name>
    <name type="synonym">Pongo pygmaeus abelii</name>
    <dbReference type="NCBI Taxonomy" id="9601"/>
    <lineage>
        <taxon>Eukaryota</taxon>
        <taxon>Metazoa</taxon>
        <taxon>Chordata</taxon>
        <taxon>Craniata</taxon>
        <taxon>Vertebrata</taxon>
        <taxon>Euteleostomi</taxon>
        <taxon>Mammalia</taxon>
        <taxon>Eutheria</taxon>
        <taxon>Euarchontoglires</taxon>
        <taxon>Primates</taxon>
        <taxon>Haplorrhini</taxon>
        <taxon>Catarrhini</taxon>
        <taxon>Hominidae</taxon>
        <taxon>Pongo</taxon>
    </lineage>
</organism>
<evidence type="ECO:0000313" key="3">
    <source>
        <dbReference type="Ensembl" id="ENSPPYP00000037676.1"/>
    </source>
</evidence>